<sequence>MLDELTSLSTTDHTCGARLNSYLTGLAKYTDQAAQAAEKADGDIARAAPSVPHGRLAASF</sequence>
<keyword evidence="2" id="KW-1185">Reference proteome</keyword>
<gene>
    <name evidence="1" type="ORF">KGQ19_00640</name>
</gene>
<evidence type="ECO:0000313" key="2">
    <source>
        <dbReference type="Proteomes" id="UP000730482"/>
    </source>
</evidence>
<reference evidence="1 2" key="1">
    <citation type="submission" date="2020-02" db="EMBL/GenBank/DDBJ databases">
        <title>Acidophilic actinobacteria isolated from forest soil.</title>
        <authorList>
            <person name="Golinska P."/>
        </authorList>
    </citation>
    <scope>NUCLEOTIDE SEQUENCE [LARGE SCALE GENOMIC DNA]</scope>
    <source>
        <strain evidence="1 2">NL8</strain>
    </source>
</reference>
<dbReference type="Proteomes" id="UP000730482">
    <property type="component" value="Unassembled WGS sequence"/>
</dbReference>
<dbReference type="RefSeq" id="WP_212007032.1">
    <property type="nucleotide sequence ID" value="NZ_JAAFYZ010000002.1"/>
</dbReference>
<comment type="caution">
    <text evidence="1">The sequence shown here is derived from an EMBL/GenBank/DDBJ whole genome shotgun (WGS) entry which is preliminary data.</text>
</comment>
<accession>A0ABS5KJ58</accession>
<evidence type="ECO:0000313" key="1">
    <source>
        <dbReference type="EMBL" id="MBS2545366.1"/>
    </source>
</evidence>
<name>A0ABS5KJ58_9ACTN</name>
<dbReference type="EMBL" id="JAAFYZ010000002">
    <property type="protein sequence ID" value="MBS2545366.1"/>
    <property type="molecule type" value="Genomic_DNA"/>
</dbReference>
<proteinExistence type="predicted"/>
<protein>
    <submittedName>
        <fullName evidence="1">Uncharacterized protein</fullName>
    </submittedName>
</protein>
<organism evidence="1 2">
    <name type="scientific">Catenulispora pinistramenti</name>
    <dbReference type="NCBI Taxonomy" id="2705254"/>
    <lineage>
        <taxon>Bacteria</taxon>
        <taxon>Bacillati</taxon>
        <taxon>Actinomycetota</taxon>
        <taxon>Actinomycetes</taxon>
        <taxon>Catenulisporales</taxon>
        <taxon>Catenulisporaceae</taxon>
        <taxon>Catenulispora</taxon>
    </lineage>
</organism>